<keyword evidence="4" id="KW-1185">Reference proteome</keyword>
<keyword evidence="2" id="KW-0732">Signal</keyword>
<feature type="signal peptide" evidence="2">
    <location>
        <begin position="1"/>
        <end position="26"/>
    </location>
</feature>
<sequence>MKLHFRALGLALAAQAMLFPVPAVFAQDSASQAQPVSQDDPSVARQALEWSRGRLAEIDAAIGVIEQDAARLQGDAKAKAEAALKTLRETRDTYRSKADEAAKNAKAWTDKQVAEAQKSLEESWTAVQTARDEYLDAIKADLATRRAVLEAEIDAQQKAWQKSLEELKARSKTIAADQRAAIDARIAALNAQVNEAKARLGRLQDASAEAWQAVKRDYAETQKRLSDTYVSIRKSIEDATQ</sequence>
<evidence type="ECO:0000313" key="3">
    <source>
        <dbReference type="EMBL" id="MBB3810369.1"/>
    </source>
</evidence>
<evidence type="ECO:0000256" key="1">
    <source>
        <dbReference type="SAM" id="Coils"/>
    </source>
</evidence>
<gene>
    <name evidence="3" type="ORF">FHS81_002470</name>
</gene>
<dbReference type="EMBL" id="JACICC010000006">
    <property type="protein sequence ID" value="MBB3810369.1"/>
    <property type="molecule type" value="Genomic_DNA"/>
</dbReference>
<feature type="chain" id="PRO_5031127116" evidence="2">
    <location>
        <begin position="27"/>
        <end position="241"/>
    </location>
</feature>
<organism evidence="3 4">
    <name type="scientific">Pseudochelatococcus contaminans</name>
    <dbReference type="NCBI Taxonomy" id="1538103"/>
    <lineage>
        <taxon>Bacteria</taxon>
        <taxon>Pseudomonadati</taxon>
        <taxon>Pseudomonadota</taxon>
        <taxon>Alphaproteobacteria</taxon>
        <taxon>Hyphomicrobiales</taxon>
        <taxon>Chelatococcaceae</taxon>
        <taxon>Pseudochelatococcus</taxon>
    </lineage>
</organism>
<name>A0A7W5Z620_9HYPH</name>
<dbReference type="AlphaFoldDB" id="A0A7W5Z620"/>
<comment type="caution">
    <text evidence="3">The sequence shown here is derived from an EMBL/GenBank/DDBJ whole genome shotgun (WGS) entry which is preliminary data.</text>
</comment>
<dbReference type="Proteomes" id="UP000537592">
    <property type="component" value="Unassembled WGS sequence"/>
</dbReference>
<accession>A0A7W5Z620</accession>
<proteinExistence type="predicted"/>
<protein>
    <submittedName>
        <fullName evidence="3">Uncharacterized protein YicC (UPF0701 family)</fullName>
    </submittedName>
</protein>
<keyword evidence="1" id="KW-0175">Coiled coil</keyword>
<evidence type="ECO:0000313" key="4">
    <source>
        <dbReference type="Proteomes" id="UP000537592"/>
    </source>
</evidence>
<feature type="coiled-coil region" evidence="1">
    <location>
        <begin position="139"/>
        <end position="206"/>
    </location>
</feature>
<evidence type="ECO:0000256" key="2">
    <source>
        <dbReference type="SAM" id="SignalP"/>
    </source>
</evidence>
<reference evidence="3 4" key="1">
    <citation type="submission" date="2020-08" db="EMBL/GenBank/DDBJ databases">
        <title>Genomic Encyclopedia of Type Strains, Phase IV (KMG-IV): sequencing the most valuable type-strain genomes for metagenomic binning, comparative biology and taxonomic classification.</title>
        <authorList>
            <person name="Goeker M."/>
        </authorList>
    </citation>
    <scope>NUCLEOTIDE SEQUENCE [LARGE SCALE GENOMIC DNA]</scope>
    <source>
        <strain evidence="3 4">DSM 28760</strain>
    </source>
</reference>
<feature type="coiled-coil region" evidence="1">
    <location>
        <begin position="77"/>
        <end position="104"/>
    </location>
</feature>
<dbReference type="RefSeq" id="WP_183753302.1">
    <property type="nucleotide sequence ID" value="NZ_JACICC010000006.1"/>
</dbReference>